<evidence type="ECO:0000313" key="2">
    <source>
        <dbReference type="Proteomes" id="UP000814128"/>
    </source>
</evidence>
<gene>
    <name evidence="1" type="ORF">K488DRAFT_88871</name>
</gene>
<keyword evidence="2" id="KW-1185">Reference proteome</keyword>
<organism evidence="1 2">
    <name type="scientific">Vararia minispora EC-137</name>
    <dbReference type="NCBI Taxonomy" id="1314806"/>
    <lineage>
        <taxon>Eukaryota</taxon>
        <taxon>Fungi</taxon>
        <taxon>Dikarya</taxon>
        <taxon>Basidiomycota</taxon>
        <taxon>Agaricomycotina</taxon>
        <taxon>Agaricomycetes</taxon>
        <taxon>Russulales</taxon>
        <taxon>Lachnocladiaceae</taxon>
        <taxon>Vararia</taxon>
    </lineage>
</organism>
<reference evidence="1" key="1">
    <citation type="submission" date="2021-02" db="EMBL/GenBank/DDBJ databases">
        <authorList>
            <consortium name="DOE Joint Genome Institute"/>
            <person name="Ahrendt S."/>
            <person name="Looney B.P."/>
            <person name="Miyauchi S."/>
            <person name="Morin E."/>
            <person name="Drula E."/>
            <person name="Courty P.E."/>
            <person name="Chicoki N."/>
            <person name="Fauchery L."/>
            <person name="Kohler A."/>
            <person name="Kuo A."/>
            <person name="Labutti K."/>
            <person name="Pangilinan J."/>
            <person name="Lipzen A."/>
            <person name="Riley R."/>
            <person name="Andreopoulos W."/>
            <person name="He G."/>
            <person name="Johnson J."/>
            <person name="Barry K.W."/>
            <person name="Grigoriev I.V."/>
            <person name="Nagy L."/>
            <person name="Hibbett D."/>
            <person name="Henrissat B."/>
            <person name="Matheny P.B."/>
            <person name="Labbe J."/>
            <person name="Martin F."/>
        </authorList>
    </citation>
    <scope>NUCLEOTIDE SEQUENCE</scope>
    <source>
        <strain evidence="1">EC-137</strain>
    </source>
</reference>
<comment type="caution">
    <text evidence="1">The sequence shown here is derived from an EMBL/GenBank/DDBJ whole genome shotgun (WGS) entry which is preliminary data.</text>
</comment>
<dbReference type="EMBL" id="MU273685">
    <property type="protein sequence ID" value="KAI0029299.1"/>
    <property type="molecule type" value="Genomic_DNA"/>
</dbReference>
<protein>
    <submittedName>
        <fullName evidence="1">Uncharacterized protein</fullName>
    </submittedName>
</protein>
<evidence type="ECO:0000313" key="1">
    <source>
        <dbReference type="EMBL" id="KAI0029299.1"/>
    </source>
</evidence>
<name>A0ACB8QBT0_9AGAM</name>
<reference evidence="1" key="2">
    <citation type="journal article" date="2022" name="New Phytol.">
        <title>Evolutionary transition to the ectomycorrhizal habit in the genomes of a hyperdiverse lineage of mushroom-forming fungi.</title>
        <authorList>
            <person name="Looney B."/>
            <person name="Miyauchi S."/>
            <person name="Morin E."/>
            <person name="Drula E."/>
            <person name="Courty P.E."/>
            <person name="Kohler A."/>
            <person name="Kuo A."/>
            <person name="LaButti K."/>
            <person name="Pangilinan J."/>
            <person name="Lipzen A."/>
            <person name="Riley R."/>
            <person name="Andreopoulos W."/>
            <person name="He G."/>
            <person name="Johnson J."/>
            <person name="Nolan M."/>
            <person name="Tritt A."/>
            <person name="Barry K.W."/>
            <person name="Grigoriev I.V."/>
            <person name="Nagy L.G."/>
            <person name="Hibbett D."/>
            <person name="Henrissat B."/>
            <person name="Matheny P.B."/>
            <person name="Labbe J."/>
            <person name="Martin F.M."/>
        </authorList>
    </citation>
    <scope>NUCLEOTIDE SEQUENCE</scope>
    <source>
        <strain evidence="1">EC-137</strain>
    </source>
</reference>
<accession>A0ACB8QBT0</accession>
<sequence>MSVFGPRGLCGLNHDIFIDSLLPQLSVRDVLRLRRVNKLLYRITHNASIWKRVLRELSLPIPPVPQTLRYTFDRISSFDTEKLVCRALSVDANWKSQHPRPWLGWKIPVFTDIISIKMLPGGHYMAAAVKRGNGTYALQLLVLDHRVKKAYPVGSFLTGAQKPYSIHAKYVEYKGQQQIMISYVRREPLHQKDRDTDVDVSDFSDDPGFEYPVKVRYEHVTLNCPLEALSLVDDPRYPPGTEEYSQAVAEQPTVFEVTSVIRSRRAFEFMDLDVLVDWDSSDGGYPKVDPCIAVVQGNHVTFKNLSTRVTCSFICGPLLNEPGEYHIRAIRILPPQGEVLIVRSGKRLVLQLFTIPPPGVHIIDAQPRQSRLHGQDEDSDRAREYSDIQISHHSLSLPNDKSLATKIYPFTEPTPIYIYALSEGPWSATFFRLWPQRVRQDLARTFSDSLDIDAFAAELEDELDSASESESEAENAIVRNRVPRARHLLEGTTFRYHVLPNLSSWITPNAFTHNFVAAAASPGAPRPPTPNQRLRIIPGCSHALLYGTDMNDRTLTPRLRNLHTFADMHDPVPKGPRWPDDVRRTEVAAREHEWMKDVAPPRTTKDAIAPLLSGCKDVQETFARGLVAIAWDDWAGRVCMVPKLSSSTLYMLDYAFVPREDEDGNRVPLSVPDVDWAFRPRAEFVVESVEQTY</sequence>
<dbReference type="Proteomes" id="UP000814128">
    <property type="component" value="Unassembled WGS sequence"/>
</dbReference>
<proteinExistence type="predicted"/>